<keyword evidence="3" id="KW-0804">Transcription</keyword>
<dbReference type="InterPro" id="IPR036390">
    <property type="entry name" value="WH_DNA-bd_sf"/>
</dbReference>
<dbReference type="Gene3D" id="1.10.10.10">
    <property type="entry name" value="Winged helix-like DNA-binding domain superfamily/Winged helix DNA-binding domain"/>
    <property type="match status" value="1"/>
</dbReference>
<dbReference type="InterPro" id="IPR039422">
    <property type="entry name" value="MarR/SlyA-like"/>
</dbReference>
<evidence type="ECO:0000256" key="2">
    <source>
        <dbReference type="ARBA" id="ARBA00023125"/>
    </source>
</evidence>
<organism evidence="5 6">
    <name type="scientific">Nonomuraea roseola</name>
    <dbReference type="NCBI Taxonomy" id="46179"/>
    <lineage>
        <taxon>Bacteria</taxon>
        <taxon>Bacillati</taxon>
        <taxon>Actinomycetota</taxon>
        <taxon>Actinomycetes</taxon>
        <taxon>Streptosporangiales</taxon>
        <taxon>Streptosporangiaceae</taxon>
        <taxon>Nonomuraea</taxon>
    </lineage>
</organism>
<protein>
    <submittedName>
        <fullName evidence="5">MarR family winged helix-turn-helix transcriptional regulator</fullName>
    </submittedName>
</protein>
<gene>
    <name evidence="5" type="ORF">ACFFRN_46755</name>
</gene>
<feature type="domain" description="HTH marR-type" evidence="4">
    <location>
        <begin position="10"/>
        <end position="143"/>
    </location>
</feature>
<sequence length="145" mass="16233">MEKYLAATHPPHIVALLYEAYLRLSDVVFQAGKAIDPRIRPAHSAVFFHMEHDGIRLSRLAEKAQMTPQAMGELVDDLEKLGYLRRVPDPADRRAKLIVFTDRGDDALRAGYAAIDDLERRLAVLLGEDGRSGLHAALTRVITDF</sequence>
<evidence type="ECO:0000259" key="4">
    <source>
        <dbReference type="PROSITE" id="PS50995"/>
    </source>
</evidence>
<dbReference type="InterPro" id="IPR023187">
    <property type="entry name" value="Tscrpt_reg_MarR-type_CS"/>
</dbReference>
<dbReference type="PANTHER" id="PTHR33164">
    <property type="entry name" value="TRANSCRIPTIONAL REGULATOR, MARR FAMILY"/>
    <property type="match status" value="1"/>
</dbReference>
<dbReference type="RefSeq" id="WP_346119818.1">
    <property type="nucleotide sequence ID" value="NZ_BAAAXC010000009.1"/>
</dbReference>
<dbReference type="Proteomes" id="UP001589646">
    <property type="component" value="Unassembled WGS sequence"/>
</dbReference>
<comment type="caution">
    <text evidence="5">The sequence shown here is derived from an EMBL/GenBank/DDBJ whole genome shotgun (WGS) entry which is preliminary data.</text>
</comment>
<accession>A0ABV5QF66</accession>
<reference evidence="5 6" key="1">
    <citation type="submission" date="2024-09" db="EMBL/GenBank/DDBJ databases">
        <authorList>
            <person name="Sun Q."/>
            <person name="Mori K."/>
        </authorList>
    </citation>
    <scope>NUCLEOTIDE SEQUENCE [LARGE SCALE GENOMIC DNA]</scope>
    <source>
        <strain evidence="5 6">JCM 3323</strain>
    </source>
</reference>
<name>A0ABV5QF66_9ACTN</name>
<keyword evidence="1" id="KW-0805">Transcription regulation</keyword>
<dbReference type="PROSITE" id="PS50995">
    <property type="entry name" value="HTH_MARR_2"/>
    <property type="match status" value="1"/>
</dbReference>
<dbReference type="Pfam" id="PF12802">
    <property type="entry name" value="MarR_2"/>
    <property type="match status" value="1"/>
</dbReference>
<evidence type="ECO:0000256" key="1">
    <source>
        <dbReference type="ARBA" id="ARBA00023015"/>
    </source>
</evidence>
<keyword evidence="6" id="KW-1185">Reference proteome</keyword>
<dbReference type="EMBL" id="JBHMCE010000024">
    <property type="protein sequence ID" value="MFB9534140.1"/>
    <property type="molecule type" value="Genomic_DNA"/>
</dbReference>
<dbReference type="InterPro" id="IPR036388">
    <property type="entry name" value="WH-like_DNA-bd_sf"/>
</dbReference>
<dbReference type="InterPro" id="IPR000835">
    <property type="entry name" value="HTH_MarR-typ"/>
</dbReference>
<evidence type="ECO:0000313" key="6">
    <source>
        <dbReference type="Proteomes" id="UP001589646"/>
    </source>
</evidence>
<dbReference type="SMART" id="SM00347">
    <property type="entry name" value="HTH_MARR"/>
    <property type="match status" value="1"/>
</dbReference>
<evidence type="ECO:0000313" key="5">
    <source>
        <dbReference type="EMBL" id="MFB9534140.1"/>
    </source>
</evidence>
<proteinExistence type="predicted"/>
<keyword evidence="2" id="KW-0238">DNA-binding</keyword>
<evidence type="ECO:0000256" key="3">
    <source>
        <dbReference type="ARBA" id="ARBA00023163"/>
    </source>
</evidence>
<dbReference type="SUPFAM" id="SSF46785">
    <property type="entry name" value="Winged helix' DNA-binding domain"/>
    <property type="match status" value="1"/>
</dbReference>
<dbReference type="PANTHER" id="PTHR33164:SF99">
    <property type="entry name" value="MARR FAMILY REGULATORY PROTEIN"/>
    <property type="match status" value="1"/>
</dbReference>
<dbReference type="PROSITE" id="PS01117">
    <property type="entry name" value="HTH_MARR_1"/>
    <property type="match status" value="1"/>
</dbReference>